<evidence type="ECO:0000256" key="8">
    <source>
        <dbReference type="HAMAP-Rule" id="MF_02078"/>
    </source>
</evidence>
<dbReference type="GO" id="GO:0071555">
    <property type="term" value="P:cell wall organization"/>
    <property type="evidence" value="ECO:0007669"/>
    <property type="project" value="UniProtKB-UniRule"/>
</dbReference>
<organism evidence="10 11">
    <name type="scientific">Candidatus Falkowbacteria bacterium GW2011_GWA2_39_24</name>
    <dbReference type="NCBI Taxonomy" id="1618634"/>
    <lineage>
        <taxon>Bacteria</taxon>
        <taxon>Candidatus Falkowiibacteriota</taxon>
    </lineage>
</organism>
<evidence type="ECO:0000256" key="2">
    <source>
        <dbReference type="ARBA" id="ARBA00022475"/>
    </source>
</evidence>
<feature type="transmembrane region" description="Helical" evidence="8">
    <location>
        <begin position="241"/>
        <end position="261"/>
    </location>
</feature>
<evidence type="ECO:0000313" key="10">
    <source>
        <dbReference type="EMBL" id="KKR13528.1"/>
    </source>
</evidence>
<keyword evidence="2 8" id="KW-1003">Cell membrane</keyword>
<comment type="caution">
    <text evidence="10">The sequence shown here is derived from an EMBL/GenBank/DDBJ whole genome shotgun (WGS) entry which is preliminary data.</text>
</comment>
<dbReference type="InterPro" id="IPR004268">
    <property type="entry name" value="MurJ"/>
</dbReference>
<feature type="transmembrane region" description="Helical" evidence="8">
    <location>
        <begin position="388"/>
        <end position="407"/>
    </location>
</feature>
<dbReference type="GO" id="GO:0015648">
    <property type="term" value="F:lipid-linked peptidoglycan transporter activity"/>
    <property type="evidence" value="ECO:0007669"/>
    <property type="project" value="UniProtKB-UniRule"/>
</dbReference>
<evidence type="ECO:0000256" key="6">
    <source>
        <dbReference type="ARBA" id="ARBA00022989"/>
    </source>
</evidence>
<dbReference type="HAMAP" id="MF_02078">
    <property type="entry name" value="MurJ_MviN"/>
    <property type="match status" value="1"/>
</dbReference>
<feature type="transmembrane region" description="Helical" evidence="8">
    <location>
        <begin position="60"/>
        <end position="82"/>
    </location>
</feature>
<comment type="similarity">
    <text evidence="8 9">Belongs to the MurJ/MviN family.</text>
</comment>
<proteinExistence type="inferred from homology"/>
<dbReference type="InterPro" id="IPR051050">
    <property type="entry name" value="Lipid_II_flippase_MurJ/MviN"/>
</dbReference>
<feature type="transmembrane region" description="Helical" evidence="8">
    <location>
        <begin position="455"/>
        <end position="474"/>
    </location>
</feature>
<comment type="subcellular location">
    <subcellularLocation>
        <location evidence="1 8">Cell membrane</location>
        <topology evidence="1 8">Multi-pass membrane protein</topology>
    </subcellularLocation>
</comment>
<feature type="transmembrane region" description="Helical" evidence="8">
    <location>
        <begin position="358"/>
        <end position="376"/>
    </location>
</feature>
<keyword evidence="8 9" id="KW-0813">Transport</keyword>
<dbReference type="PRINTS" id="PR01806">
    <property type="entry name" value="VIRFACTRMVIN"/>
</dbReference>
<feature type="transmembrane region" description="Helical" evidence="8">
    <location>
        <begin position="319"/>
        <end position="338"/>
    </location>
</feature>
<feature type="transmembrane region" description="Helical" evidence="8">
    <location>
        <begin position="281"/>
        <end position="298"/>
    </location>
</feature>
<keyword evidence="8 9" id="KW-0961">Cell wall biogenesis/degradation</keyword>
<sequence length="538" mass="59545">MIRRLFNQKINSITIAAFLVAMSSLVSRLLGIFRDRILAGQFGAGDTLDVYYAAFRIPDLIFNLIVLGALSAGFIPIFTNLIKDKKDHPAAWQLVNYILNIVLLVTGGLAVVGIIFAPQLMRLITPGFSPEKLEQVVVLTRIMFISPVILGLSSVLGSSLQSFKRFFAYSLSPIFYNLGIIIGALYLVPLWGVYGLAWGVVGGSVLHAIIQVPTMISLGWHYRWEISWRSKQVKNIFKMMTARTLTLAINQLNLVVITIIASTLASGSLSVFNLANNLQSFPIGIFGISFAIAVFPTLSAHAFDRQQLVMYFSRTLRQILFFIVPATVLILALRAQLVRVILGSGQFDWQDTIMTINTLAYFSLSLFAQATLPLLIRVFYARHDSKTPFYLGLISVVVNILLSWWLAPSQGVAGLALAFSISSILNFALLLIALRWEIGTLDEGRIIKSILKFTVAALLAAVVVQTMKVLVWPYTDMTKVWGVLLQGGTAGLCGLVVYVGICWLLRSQELFDFWYSFKNRLISKSAVKTGDQSEARGI</sequence>
<gene>
    <name evidence="8" type="primary">murJ</name>
    <name evidence="10" type="ORF">UT42_C0045G0003</name>
</gene>
<keyword evidence="6 8" id="KW-1133">Transmembrane helix</keyword>
<evidence type="ECO:0000256" key="9">
    <source>
        <dbReference type="PIRNR" id="PIRNR002869"/>
    </source>
</evidence>
<dbReference type="GO" id="GO:0008360">
    <property type="term" value="P:regulation of cell shape"/>
    <property type="evidence" value="ECO:0007669"/>
    <property type="project" value="UniProtKB-UniRule"/>
</dbReference>
<evidence type="ECO:0000256" key="3">
    <source>
        <dbReference type="ARBA" id="ARBA00022692"/>
    </source>
</evidence>
<evidence type="ECO:0000256" key="1">
    <source>
        <dbReference type="ARBA" id="ARBA00004651"/>
    </source>
</evidence>
<feature type="transmembrane region" description="Helical" evidence="8">
    <location>
        <begin position="480"/>
        <end position="505"/>
    </location>
</feature>
<name>A0A0G0NDE1_9BACT</name>
<feature type="transmembrane region" description="Helical" evidence="8">
    <location>
        <begin position="168"/>
        <end position="188"/>
    </location>
</feature>
<feature type="transmembrane region" description="Helical" evidence="8">
    <location>
        <begin position="136"/>
        <end position="156"/>
    </location>
</feature>
<dbReference type="Pfam" id="PF03023">
    <property type="entry name" value="MurJ"/>
    <property type="match status" value="1"/>
</dbReference>
<keyword evidence="3 8" id="KW-0812">Transmembrane</keyword>
<comment type="function">
    <text evidence="8 9">Involved in peptidoglycan biosynthesis. Transports lipid-linked peptidoglycan precursors from the inner to the outer leaflet of the cytoplasmic membrane.</text>
</comment>
<dbReference type="AlphaFoldDB" id="A0A0G0NDE1"/>
<dbReference type="EMBL" id="LBWS01000045">
    <property type="protein sequence ID" value="KKR13528.1"/>
    <property type="molecule type" value="Genomic_DNA"/>
</dbReference>
<reference evidence="10 11" key="1">
    <citation type="journal article" date="2015" name="Nature">
        <title>rRNA introns, odd ribosomes, and small enigmatic genomes across a large radiation of phyla.</title>
        <authorList>
            <person name="Brown C.T."/>
            <person name="Hug L.A."/>
            <person name="Thomas B.C."/>
            <person name="Sharon I."/>
            <person name="Castelle C.J."/>
            <person name="Singh A."/>
            <person name="Wilkins M.J."/>
            <person name="Williams K.H."/>
            <person name="Banfield J.F."/>
        </authorList>
    </citation>
    <scope>NUCLEOTIDE SEQUENCE [LARGE SCALE GENOMIC DNA]</scope>
</reference>
<dbReference type="PANTHER" id="PTHR47019:SF1">
    <property type="entry name" value="LIPID II FLIPPASE MURJ"/>
    <property type="match status" value="1"/>
</dbReference>
<dbReference type="PANTHER" id="PTHR47019">
    <property type="entry name" value="LIPID II FLIPPASE MURJ"/>
    <property type="match status" value="1"/>
</dbReference>
<keyword evidence="4 8" id="KW-0133">Cell shape</keyword>
<dbReference type="UniPathway" id="UPA00219"/>
<evidence type="ECO:0000256" key="7">
    <source>
        <dbReference type="ARBA" id="ARBA00023136"/>
    </source>
</evidence>
<accession>A0A0G0NDE1</accession>
<dbReference type="GO" id="GO:0005886">
    <property type="term" value="C:plasma membrane"/>
    <property type="evidence" value="ECO:0007669"/>
    <property type="project" value="UniProtKB-SubCell"/>
</dbReference>
<keyword evidence="5 8" id="KW-0573">Peptidoglycan synthesis</keyword>
<dbReference type="GO" id="GO:0034204">
    <property type="term" value="P:lipid translocation"/>
    <property type="evidence" value="ECO:0007669"/>
    <property type="project" value="TreeGrafter"/>
</dbReference>
<evidence type="ECO:0000313" key="11">
    <source>
        <dbReference type="Proteomes" id="UP000034048"/>
    </source>
</evidence>
<feature type="transmembrane region" description="Helical" evidence="8">
    <location>
        <begin position="12"/>
        <end position="33"/>
    </location>
</feature>
<feature type="transmembrane region" description="Helical" evidence="8">
    <location>
        <begin position="194"/>
        <end position="220"/>
    </location>
</feature>
<dbReference type="Proteomes" id="UP000034048">
    <property type="component" value="Unassembled WGS sequence"/>
</dbReference>
<dbReference type="CDD" id="cd13123">
    <property type="entry name" value="MATE_MurJ_like"/>
    <property type="match status" value="1"/>
</dbReference>
<keyword evidence="7 8" id="KW-0472">Membrane</keyword>
<feature type="transmembrane region" description="Helical" evidence="8">
    <location>
        <begin position="413"/>
        <end position="434"/>
    </location>
</feature>
<dbReference type="NCBIfam" id="TIGR01695">
    <property type="entry name" value="murJ_mviN"/>
    <property type="match status" value="1"/>
</dbReference>
<dbReference type="PIRSF" id="PIRSF002869">
    <property type="entry name" value="MviN"/>
    <property type="match status" value="1"/>
</dbReference>
<feature type="transmembrane region" description="Helical" evidence="8">
    <location>
        <begin position="94"/>
        <end position="116"/>
    </location>
</feature>
<dbReference type="GO" id="GO:0009252">
    <property type="term" value="P:peptidoglycan biosynthetic process"/>
    <property type="evidence" value="ECO:0007669"/>
    <property type="project" value="UniProtKB-UniRule"/>
</dbReference>
<protein>
    <recommendedName>
        <fullName evidence="8">Probable lipid II flippase MurJ</fullName>
    </recommendedName>
</protein>
<evidence type="ECO:0000256" key="5">
    <source>
        <dbReference type="ARBA" id="ARBA00022984"/>
    </source>
</evidence>
<comment type="pathway">
    <text evidence="8">Cell wall biogenesis; peptidoglycan biosynthesis.</text>
</comment>
<evidence type="ECO:0000256" key="4">
    <source>
        <dbReference type="ARBA" id="ARBA00022960"/>
    </source>
</evidence>